<accession>F0ZQC5</accession>
<dbReference type="Proteomes" id="UP000001064">
    <property type="component" value="Unassembled WGS sequence"/>
</dbReference>
<sequence>MIMWLKILEIDKHGKKDISYYVHEKKFKFGINKTEKNYDVNLNFDKTGGGEVEIFKKEEKVFLKKSEMEFFKINNSQQQENLIELKENCFISFYNCYFDIEITKKNKTKQKSIYQKDDDLPRSKKLKKEEKEEVPKKNYYLPIGTLRNCNIKINNK</sequence>
<dbReference type="EMBL" id="GL871122">
    <property type="protein sequence ID" value="EGC33881.1"/>
    <property type="molecule type" value="Genomic_DNA"/>
</dbReference>
<dbReference type="InParanoid" id="F0ZQC5"/>
<evidence type="ECO:0000313" key="1">
    <source>
        <dbReference type="EMBL" id="EGC33881.1"/>
    </source>
</evidence>
<protein>
    <submittedName>
        <fullName evidence="1">Uncharacterized protein</fullName>
    </submittedName>
</protein>
<dbReference type="RefSeq" id="XP_003289619.1">
    <property type="nucleotide sequence ID" value="XM_003289571.1"/>
</dbReference>
<name>F0ZQC5_DICPU</name>
<keyword evidence="2" id="KW-1185">Reference proteome</keyword>
<proteinExistence type="predicted"/>
<dbReference type="VEuPathDB" id="AmoebaDB:DICPUDRAFT_80395"/>
<organism evidence="1 2">
    <name type="scientific">Dictyostelium purpureum</name>
    <name type="common">Slime mold</name>
    <dbReference type="NCBI Taxonomy" id="5786"/>
    <lineage>
        <taxon>Eukaryota</taxon>
        <taxon>Amoebozoa</taxon>
        <taxon>Evosea</taxon>
        <taxon>Eumycetozoa</taxon>
        <taxon>Dictyostelia</taxon>
        <taxon>Dictyosteliales</taxon>
        <taxon>Dictyosteliaceae</taxon>
        <taxon>Dictyostelium</taxon>
    </lineage>
</organism>
<evidence type="ECO:0000313" key="2">
    <source>
        <dbReference type="Proteomes" id="UP000001064"/>
    </source>
</evidence>
<dbReference type="KEGG" id="dpp:DICPUDRAFT_80395"/>
<gene>
    <name evidence="1" type="ORF">DICPUDRAFT_80395</name>
</gene>
<dbReference type="GeneID" id="10502794"/>
<reference evidence="2" key="1">
    <citation type="journal article" date="2011" name="Genome Biol.">
        <title>Comparative genomics of the social amoebae Dictyostelium discoideum and Dictyostelium purpureum.</title>
        <authorList>
            <consortium name="US DOE Joint Genome Institute (JGI-PGF)"/>
            <person name="Sucgang R."/>
            <person name="Kuo A."/>
            <person name="Tian X."/>
            <person name="Salerno W."/>
            <person name="Parikh A."/>
            <person name="Feasley C.L."/>
            <person name="Dalin E."/>
            <person name="Tu H."/>
            <person name="Huang E."/>
            <person name="Barry K."/>
            <person name="Lindquist E."/>
            <person name="Shapiro H."/>
            <person name="Bruce D."/>
            <person name="Schmutz J."/>
            <person name="Salamov A."/>
            <person name="Fey P."/>
            <person name="Gaudet P."/>
            <person name="Anjard C."/>
            <person name="Babu M.M."/>
            <person name="Basu S."/>
            <person name="Bushmanova Y."/>
            <person name="van der Wel H."/>
            <person name="Katoh-Kurasawa M."/>
            <person name="Dinh C."/>
            <person name="Coutinho P.M."/>
            <person name="Saito T."/>
            <person name="Elias M."/>
            <person name="Schaap P."/>
            <person name="Kay R.R."/>
            <person name="Henrissat B."/>
            <person name="Eichinger L."/>
            <person name="Rivero F."/>
            <person name="Putnam N.H."/>
            <person name="West C.M."/>
            <person name="Loomis W.F."/>
            <person name="Chisholm R.L."/>
            <person name="Shaulsky G."/>
            <person name="Strassmann J.E."/>
            <person name="Queller D.C."/>
            <person name="Kuspa A."/>
            <person name="Grigoriev I.V."/>
        </authorList>
    </citation>
    <scope>NUCLEOTIDE SEQUENCE [LARGE SCALE GENOMIC DNA]</scope>
    <source>
        <strain evidence="2">QSDP1</strain>
    </source>
</reference>
<dbReference type="AlphaFoldDB" id="F0ZQC5"/>